<protein>
    <submittedName>
        <fullName evidence="1">Uncharacterized protein</fullName>
    </submittedName>
</protein>
<sequence>TTLSKTYLSSFSVSSPLLFSIFPLLSNHSSLSSPLSSLSLSLCLPSPLKPVVPLTTPSLSLSSTQPVVPRLKPVVPCPPSSKRLTLISLSHSIPCPPVVSFPLSLPLRSHDGFKPNLQKTQASPEGSSNNTIVGMFAKIFLIIYFDFWFNFCSSIYFILIFKELKPILIWFIVIISI</sequence>
<comment type="caution">
    <text evidence="1">The sequence shown here is derived from an EMBL/GenBank/DDBJ whole genome shotgun (WGS) entry which is preliminary data.</text>
</comment>
<dbReference type="EMBL" id="JACBKZ010000014">
    <property type="protein sequence ID" value="KAF5934441.1"/>
    <property type="molecule type" value="Genomic_DNA"/>
</dbReference>
<reference evidence="2" key="1">
    <citation type="journal article" date="2020" name="Nat. Commun.">
        <title>Genome assembly of wild tea tree DASZ reveals pedigree and selection history of tea varieties.</title>
        <authorList>
            <person name="Zhang W."/>
            <person name="Zhang Y."/>
            <person name="Qiu H."/>
            <person name="Guo Y."/>
            <person name="Wan H."/>
            <person name="Zhang X."/>
            <person name="Scossa F."/>
            <person name="Alseekh S."/>
            <person name="Zhang Q."/>
            <person name="Wang P."/>
            <person name="Xu L."/>
            <person name="Schmidt M.H."/>
            <person name="Jia X."/>
            <person name="Li D."/>
            <person name="Zhu A."/>
            <person name="Guo F."/>
            <person name="Chen W."/>
            <person name="Ni D."/>
            <person name="Usadel B."/>
            <person name="Fernie A.R."/>
            <person name="Wen W."/>
        </authorList>
    </citation>
    <scope>NUCLEOTIDE SEQUENCE [LARGE SCALE GENOMIC DNA]</scope>
    <source>
        <strain evidence="2">cv. G240</strain>
    </source>
</reference>
<name>A0A7J7G2X1_CAMSI</name>
<accession>A0A7J7G2X1</accession>
<dbReference type="Proteomes" id="UP000593564">
    <property type="component" value="Unassembled WGS sequence"/>
</dbReference>
<reference evidence="1 2" key="2">
    <citation type="submission" date="2020-07" db="EMBL/GenBank/DDBJ databases">
        <title>Genome assembly of wild tea tree DASZ reveals pedigree and selection history of tea varieties.</title>
        <authorList>
            <person name="Zhang W."/>
        </authorList>
    </citation>
    <scope>NUCLEOTIDE SEQUENCE [LARGE SCALE GENOMIC DNA]</scope>
    <source>
        <strain evidence="2">cv. G240</strain>
        <tissue evidence="1">Leaf</tissue>
    </source>
</reference>
<feature type="non-terminal residue" evidence="1">
    <location>
        <position position="177"/>
    </location>
</feature>
<evidence type="ECO:0000313" key="2">
    <source>
        <dbReference type="Proteomes" id="UP000593564"/>
    </source>
</evidence>
<proteinExistence type="predicted"/>
<evidence type="ECO:0000313" key="1">
    <source>
        <dbReference type="EMBL" id="KAF5934441.1"/>
    </source>
</evidence>
<gene>
    <name evidence="1" type="ORF">HYC85_030612</name>
</gene>
<organism evidence="1 2">
    <name type="scientific">Camellia sinensis</name>
    <name type="common">Tea plant</name>
    <name type="synonym">Thea sinensis</name>
    <dbReference type="NCBI Taxonomy" id="4442"/>
    <lineage>
        <taxon>Eukaryota</taxon>
        <taxon>Viridiplantae</taxon>
        <taxon>Streptophyta</taxon>
        <taxon>Embryophyta</taxon>
        <taxon>Tracheophyta</taxon>
        <taxon>Spermatophyta</taxon>
        <taxon>Magnoliopsida</taxon>
        <taxon>eudicotyledons</taxon>
        <taxon>Gunneridae</taxon>
        <taxon>Pentapetalae</taxon>
        <taxon>asterids</taxon>
        <taxon>Ericales</taxon>
        <taxon>Theaceae</taxon>
        <taxon>Camellia</taxon>
    </lineage>
</organism>
<dbReference type="AlphaFoldDB" id="A0A7J7G2X1"/>
<keyword evidence="2" id="KW-1185">Reference proteome</keyword>